<dbReference type="Proteomes" id="UP001583172">
    <property type="component" value="Unassembled WGS sequence"/>
</dbReference>
<keyword evidence="1" id="KW-0472">Membrane</keyword>
<sequence>MSDVDKGNVAQAENASTKPRRRGCLGHCARFWWAYLIALIVVIVVVVPVILLVAVPKIAQQKLDEAELFLDGLTVTETTPTRMIMSINSTIKTDGSVHADIAAFEGIMYLEDLEPHTPFAKIQFPATTSAALQTVNVTQTLDIEDLAALTTFNTWLANNESVRVTVQGDTTVRVKGIPRDYGVTFKKTLTMTGLNKLAGTRVEPTWISLTPDENGNNFRANVFIPNPSVVSFELGNITFTNYLLGKEVGTIFLDNITLRPGINEHPMRATIENGPVIAALGAKPYCEQEGVLPFVFSGKSVVNHGEPLPYFADALATFNQTTEIPIGAQAKKDMNVTIPCGGLGGNNEH</sequence>
<keyword evidence="3" id="KW-1185">Reference proteome</keyword>
<feature type="transmembrane region" description="Helical" evidence="1">
    <location>
        <begin position="32"/>
        <end position="55"/>
    </location>
</feature>
<dbReference type="PANTHER" id="PTHR35895:SF1">
    <property type="entry name" value="LIPID-BINDING SERUM GLYCOPROTEIN C-TERMINAL DOMAIN-CONTAINING PROTEIN"/>
    <property type="match status" value="1"/>
</dbReference>
<keyword evidence="1" id="KW-0812">Transmembrane</keyword>
<dbReference type="EMBL" id="JAZGSY010000098">
    <property type="protein sequence ID" value="KAL1840800.1"/>
    <property type="molecule type" value="Genomic_DNA"/>
</dbReference>
<proteinExistence type="predicted"/>
<gene>
    <name evidence="2" type="ORF">VTJ49DRAFT_7699</name>
</gene>
<organism evidence="2 3">
    <name type="scientific">Humicola insolens</name>
    <name type="common">Soft-rot fungus</name>
    <dbReference type="NCBI Taxonomy" id="85995"/>
    <lineage>
        <taxon>Eukaryota</taxon>
        <taxon>Fungi</taxon>
        <taxon>Dikarya</taxon>
        <taxon>Ascomycota</taxon>
        <taxon>Pezizomycotina</taxon>
        <taxon>Sordariomycetes</taxon>
        <taxon>Sordariomycetidae</taxon>
        <taxon>Sordariales</taxon>
        <taxon>Chaetomiaceae</taxon>
        <taxon>Mycothermus</taxon>
    </lineage>
</organism>
<evidence type="ECO:0000313" key="3">
    <source>
        <dbReference type="Proteomes" id="UP001583172"/>
    </source>
</evidence>
<accession>A0ABR3VG43</accession>
<evidence type="ECO:0000313" key="2">
    <source>
        <dbReference type="EMBL" id="KAL1840800.1"/>
    </source>
</evidence>
<dbReference type="InterPro" id="IPR046368">
    <property type="entry name" value="Tag1"/>
</dbReference>
<dbReference type="Pfam" id="PF12505">
    <property type="entry name" value="DUF3712"/>
    <property type="match status" value="1"/>
</dbReference>
<dbReference type="PANTHER" id="PTHR35895">
    <property type="entry name" value="CHROMOSOME 16, WHOLE GENOME SHOTGUN SEQUENCE"/>
    <property type="match status" value="1"/>
</dbReference>
<comment type="caution">
    <text evidence="2">The sequence shown here is derived from an EMBL/GenBank/DDBJ whole genome shotgun (WGS) entry which is preliminary data.</text>
</comment>
<keyword evidence="1" id="KW-1133">Transmembrane helix</keyword>
<protein>
    <submittedName>
        <fullName evidence="2">Uncharacterized protein</fullName>
    </submittedName>
</protein>
<name>A0ABR3VG43_HUMIN</name>
<reference evidence="2 3" key="1">
    <citation type="journal article" date="2024" name="Commun. Biol.">
        <title>Comparative genomic analysis of thermophilic fungi reveals convergent evolutionary adaptations and gene losses.</title>
        <authorList>
            <person name="Steindorff A.S."/>
            <person name="Aguilar-Pontes M.V."/>
            <person name="Robinson A.J."/>
            <person name="Andreopoulos B."/>
            <person name="LaButti K."/>
            <person name="Kuo A."/>
            <person name="Mondo S."/>
            <person name="Riley R."/>
            <person name="Otillar R."/>
            <person name="Haridas S."/>
            <person name="Lipzen A."/>
            <person name="Grimwood J."/>
            <person name="Schmutz J."/>
            <person name="Clum A."/>
            <person name="Reid I.D."/>
            <person name="Moisan M.C."/>
            <person name="Butler G."/>
            <person name="Nguyen T.T.M."/>
            <person name="Dewar K."/>
            <person name="Conant G."/>
            <person name="Drula E."/>
            <person name="Henrissat B."/>
            <person name="Hansel C."/>
            <person name="Singer S."/>
            <person name="Hutchinson M.I."/>
            <person name="de Vries R.P."/>
            <person name="Natvig D.O."/>
            <person name="Powell A.J."/>
            <person name="Tsang A."/>
            <person name="Grigoriev I.V."/>
        </authorList>
    </citation>
    <scope>NUCLEOTIDE SEQUENCE [LARGE SCALE GENOMIC DNA]</scope>
    <source>
        <strain evidence="2 3">CBS 620.91</strain>
    </source>
</reference>
<evidence type="ECO:0000256" key="1">
    <source>
        <dbReference type="SAM" id="Phobius"/>
    </source>
</evidence>
<dbReference type="InterPro" id="IPR022185">
    <property type="entry name" value="DUF3712"/>
</dbReference>